<evidence type="ECO:0000256" key="6">
    <source>
        <dbReference type="SAM" id="MobiDB-lite"/>
    </source>
</evidence>
<feature type="coiled-coil region" evidence="5">
    <location>
        <begin position="575"/>
        <end position="602"/>
    </location>
</feature>
<dbReference type="Pfam" id="PF15613">
    <property type="entry name" value="WSD"/>
    <property type="match status" value="1"/>
</dbReference>
<dbReference type="PANTHER" id="PTHR32075:SF6">
    <property type="entry name" value="ISWI CHROMATIN-REMODELING COMPLEX SUBUNIT YPL216W-RELATED"/>
    <property type="match status" value="1"/>
</dbReference>
<keyword evidence="3 4" id="KW-0539">Nucleus</keyword>
<comment type="subcellular location">
    <subcellularLocation>
        <location evidence="1 4">Nucleus</location>
    </subcellularLocation>
</comment>
<feature type="region of interest" description="Disordered" evidence="6">
    <location>
        <begin position="341"/>
        <end position="360"/>
    </location>
</feature>
<proteinExistence type="predicted"/>
<gene>
    <name evidence="9" type="ORF">Clacol_002979</name>
</gene>
<evidence type="ECO:0000256" key="4">
    <source>
        <dbReference type="PROSITE-ProRule" id="PRU00475"/>
    </source>
</evidence>
<protein>
    <recommendedName>
        <fullName evidence="11">DDT domain-containing protein</fullName>
    </recommendedName>
</protein>
<feature type="region of interest" description="Disordered" evidence="6">
    <location>
        <begin position="896"/>
        <end position="931"/>
    </location>
</feature>
<name>A0AAV5A3D0_9AGAM</name>
<feature type="compositionally biased region" description="Polar residues" evidence="6">
    <location>
        <begin position="650"/>
        <end position="666"/>
    </location>
</feature>
<evidence type="ECO:0000256" key="3">
    <source>
        <dbReference type="ARBA" id="ARBA00023242"/>
    </source>
</evidence>
<dbReference type="PROSITE" id="PS51136">
    <property type="entry name" value="WAC"/>
    <property type="match status" value="1"/>
</dbReference>
<feature type="region of interest" description="Disordered" evidence="6">
    <location>
        <begin position="605"/>
        <end position="725"/>
    </location>
</feature>
<feature type="domain" description="WAC" evidence="8">
    <location>
        <begin position="28"/>
        <end position="125"/>
    </location>
</feature>
<dbReference type="GO" id="GO:0000781">
    <property type="term" value="C:chromosome, telomeric region"/>
    <property type="evidence" value="ECO:0007669"/>
    <property type="project" value="GOC"/>
</dbReference>
<dbReference type="Pfam" id="PF10537">
    <property type="entry name" value="WAC_Acf1_DNA_bd"/>
    <property type="match status" value="1"/>
</dbReference>
<comment type="caution">
    <text evidence="9">The sequence shown here is derived from an EMBL/GenBank/DDBJ whole genome shotgun (WGS) entry which is preliminary data.</text>
</comment>
<evidence type="ECO:0008006" key="11">
    <source>
        <dbReference type="Google" id="ProtNLM"/>
    </source>
</evidence>
<dbReference type="Proteomes" id="UP001050691">
    <property type="component" value="Unassembled WGS sequence"/>
</dbReference>
<keyword evidence="10" id="KW-1185">Reference proteome</keyword>
<organism evidence="9 10">
    <name type="scientific">Clathrus columnatus</name>
    <dbReference type="NCBI Taxonomy" id="1419009"/>
    <lineage>
        <taxon>Eukaryota</taxon>
        <taxon>Fungi</taxon>
        <taxon>Dikarya</taxon>
        <taxon>Basidiomycota</taxon>
        <taxon>Agaricomycotina</taxon>
        <taxon>Agaricomycetes</taxon>
        <taxon>Phallomycetidae</taxon>
        <taxon>Phallales</taxon>
        <taxon>Clathraceae</taxon>
        <taxon>Clathrus</taxon>
    </lineage>
</organism>
<dbReference type="PANTHER" id="PTHR32075">
    <property type="entry name" value="ISWI CHROMATIN-REMODELING COMPLEX SUBUNIT YPL216W-RELATED"/>
    <property type="match status" value="1"/>
</dbReference>
<dbReference type="InterPro" id="IPR028941">
    <property type="entry name" value="WHIM2_dom"/>
</dbReference>
<dbReference type="AlphaFoldDB" id="A0AAV5A3D0"/>
<dbReference type="EMBL" id="BPWL01000003">
    <property type="protein sequence ID" value="GJJ08760.1"/>
    <property type="molecule type" value="Genomic_DNA"/>
</dbReference>
<feature type="compositionally biased region" description="Polar residues" evidence="6">
    <location>
        <begin position="676"/>
        <end position="704"/>
    </location>
</feature>
<sequence>MPTCRRKRVMLKELSVSLLEQTKITPLMPVFYMEQTGEIFEDYEFNLTRHVTGKSGLDYFQALESEQQEARTLHSRFPQQLKAPVLRAVQWQVVGRLDHLVEAVYERFKDRYFEGERVYVEIEGERYWATVLEVFPPRSLGEIVEPHPISGDLKLPVAEVNATNDPHMYTYKVQLIDDGSNEPETDSKGKVRPPLPKFDTTLHDVRCNRLSRDRLSFSKSILRRFIRDCVDRDAAVASPWTVKEAIAEKYGVENIMPEETRKGVEEVKNKEIEKRKKVWEDKEGPPTKKQKRMEEKAAKAREEERIKEEAAAAAAILEPPPKKKYIKYPTEDLDVVLSQREKSKRMAANGHTRSVRPTPSRDLPFPDPVFESLLMTFSFFTAFGVPLKLSPFTLDDFEGAIRHNDIEQPVTLIAEIHSSLIYALRALSTHRHAAVVSFLNEDEDHRLNGDEVPVQYGIQTDQLTNALAEVGNNWERQPLRVDEGRAGWEEALIGCVKDQATVSSFPTLRKVLVGLLFSSEPPIEGATPVNEGLSPPLYRVSPRTRYYLLPPEDKLALLSFLCDTVISHKEIHQYMETCETNLTLLRKEKIEIKKERKKIQDDMALLTKDEQTTNGTNGTNGNSSKAPSEGKQSKASSVTKDNDDGDQENIDASSDLSEVESESTPPDSDMDGSGTEMGSSGERGTTRSARQKNSASKVQAQSLSKQRELARAKNASAKQAQAEYRRLDEEDNKLERRMESIEREFRKWSGVVRLKPLGKDRFHNRYWWFDGIGSSSLVTGGGTPAYATGRLFVQGPCAADLEIMERRQTEEPTFSLAERKVDEEGPEGVLNVNEWGYYTEPEQLTELVAWLNTKGIRELKLKENLSKWADHIASGMRKRISQYKSNTMMIKDLSLTSRIPEGRRSTRKNAPDSSRTEPYLLWQNKKAPGPS</sequence>
<feature type="compositionally biased region" description="Low complexity" evidence="6">
    <location>
        <begin position="612"/>
        <end position="622"/>
    </location>
</feature>
<dbReference type="Pfam" id="PF15612">
    <property type="entry name" value="WHIM1"/>
    <property type="match status" value="1"/>
</dbReference>
<keyword evidence="2 5" id="KW-0175">Coiled coil</keyword>
<dbReference type="GO" id="GO:0000785">
    <property type="term" value="C:chromatin"/>
    <property type="evidence" value="ECO:0007669"/>
    <property type="project" value="UniProtKB-ARBA"/>
</dbReference>
<evidence type="ECO:0000256" key="2">
    <source>
        <dbReference type="ARBA" id="ARBA00023054"/>
    </source>
</evidence>
<dbReference type="InterPro" id="IPR018501">
    <property type="entry name" value="DDT_dom"/>
</dbReference>
<evidence type="ECO:0000313" key="9">
    <source>
        <dbReference type="EMBL" id="GJJ08760.1"/>
    </source>
</evidence>
<dbReference type="Pfam" id="PF02791">
    <property type="entry name" value="DDT"/>
    <property type="match status" value="1"/>
</dbReference>
<dbReference type="PROSITE" id="PS50827">
    <property type="entry name" value="DDT"/>
    <property type="match status" value="1"/>
</dbReference>
<feature type="domain" description="DDT" evidence="7">
    <location>
        <begin position="367"/>
        <end position="430"/>
    </location>
</feature>
<dbReference type="InterPro" id="IPR028942">
    <property type="entry name" value="WHIM1_dom"/>
</dbReference>
<evidence type="ECO:0000256" key="1">
    <source>
        <dbReference type="ARBA" id="ARBA00004123"/>
    </source>
</evidence>
<evidence type="ECO:0000259" key="8">
    <source>
        <dbReference type="PROSITE" id="PS51136"/>
    </source>
</evidence>
<evidence type="ECO:0000313" key="10">
    <source>
        <dbReference type="Proteomes" id="UP001050691"/>
    </source>
</evidence>
<evidence type="ECO:0000256" key="5">
    <source>
        <dbReference type="SAM" id="Coils"/>
    </source>
</evidence>
<evidence type="ECO:0000259" key="7">
    <source>
        <dbReference type="PROSITE" id="PS50827"/>
    </source>
</evidence>
<dbReference type="GO" id="GO:0031509">
    <property type="term" value="P:subtelomeric heterochromatin formation"/>
    <property type="evidence" value="ECO:0007669"/>
    <property type="project" value="TreeGrafter"/>
</dbReference>
<accession>A0AAV5A3D0</accession>
<dbReference type="GO" id="GO:0005634">
    <property type="term" value="C:nucleus"/>
    <property type="evidence" value="ECO:0007669"/>
    <property type="project" value="UniProtKB-SubCell"/>
</dbReference>
<dbReference type="InterPro" id="IPR013136">
    <property type="entry name" value="WSTF_Acf1_Cbp146"/>
</dbReference>
<reference evidence="9" key="1">
    <citation type="submission" date="2021-10" db="EMBL/GenBank/DDBJ databases">
        <title>De novo Genome Assembly of Clathrus columnatus (Basidiomycota, Fungi) Using Illumina and Nanopore Sequence Data.</title>
        <authorList>
            <person name="Ogiso-Tanaka E."/>
            <person name="Itagaki H."/>
            <person name="Hosoya T."/>
            <person name="Hosaka K."/>
        </authorList>
    </citation>
    <scope>NUCLEOTIDE SEQUENCE</scope>
    <source>
        <strain evidence="9">MO-923</strain>
    </source>
</reference>